<keyword evidence="1" id="KW-0808">Transferase</keyword>
<name>A0A160VA45_9ZZZZ</name>
<dbReference type="InterPro" id="IPR027417">
    <property type="entry name" value="P-loop_NTPase"/>
</dbReference>
<dbReference type="AlphaFoldDB" id="A0A160VA45"/>
<dbReference type="PANTHER" id="PTHR43883">
    <property type="entry name" value="SLR0207 PROTEIN"/>
    <property type="match status" value="1"/>
</dbReference>
<reference evidence="1" key="1">
    <citation type="submission" date="2015-10" db="EMBL/GenBank/DDBJ databases">
        <authorList>
            <person name="Gilbert D.G."/>
        </authorList>
    </citation>
    <scope>NUCLEOTIDE SEQUENCE</scope>
</reference>
<organism evidence="1">
    <name type="scientific">hydrothermal vent metagenome</name>
    <dbReference type="NCBI Taxonomy" id="652676"/>
    <lineage>
        <taxon>unclassified sequences</taxon>
        <taxon>metagenomes</taxon>
        <taxon>ecological metagenomes</taxon>
    </lineage>
</organism>
<dbReference type="SUPFAM" id="SSF52540">
    <property type="entry name" value="P-loop containing nucleoside triphosphate hydrolases"/>
    <property type="match status" value="1"/>
</dbReference>
<protein>
    <submittedName>
        <fullName evidence="1">Predicted kinase</fullName>
    </submittedName>
</protein>
<proteinExistence type="predicted"/>
<dbReference type="GO" id="GO:0016301">
    <property type="term" value="F:kinase activity"/>
    <property type="evidence" value="ECO:0007669"/>
    <property type="project" value="UniProtKB-KW"/>
</dbReference>
<dbReference type="Pfam" id="PF13671">
    <property type="entry name" value="AAA_33"/>
    <property type="match status" value="1"/>
</dbReference>
<accession>A0A160VA45</accession>
<sequence>MDDQLNKDVALMRQVLDQDLAVNQPRMPAQPLLVAMCGLPGTGKSYFAARLTEQVPLLILETDRLRKVLVEHPKYTTGEHRRVFNSCYHLIQYYLINGYSVLFDATNLNEEFRIYLYDIADATGAPLAVVHATAPQKTVRQRLKQRKADRHSNTYSDAGWLIYTRLAPVEEPVEREHYALDTSKDIGPVLAKVVDWARSNGQIKLD</sequence>
<evidence type="ECO:0000313" key="1">
    <source>
        <dbReference type="EMBL" id="CUV03004.1"/>
    </source>
</evidence>
<dbReference type="InterPro" id="IPR052732">
    <property type="entry name" value="Cell-binding_unc_protein"/>
</dbReference>
<dbReference type="EMBL" id="FAXA01000344">
    <property type="protein sequence ID" value="CUV03004.1"/>
    <property type="molecule type" value="Genomic_DNA"/>
</dbReference>
<gene>
    <name evidence="1" type="ORF">MGWOODY_Clf2771</name>
</gene>
<dbReference type="PANTHER" id="PTHR43883:SF1">
    <property type="entry name" value="GLUCONOKINASE"/>
    <property type="match status" value="1"/>
</dbReference>
<keyword evidence="1" id="KW-0418">Kinase</keyword>
<dbReference type="Gene3D" id="3.40.50.300">
    <property type="entry name" value="P-loop containing nucleotide triphosphate hydrolases"/>
    <property type="match status" value="1"/>
</dbReference>